<accession>A0A918EIA4</accession>
<protein>
    <recommendedName>
        <fullName evidence="3">SUKH superfamily protein</fullName>
    </recommendedName>
</protein>
<comment type="caution">
    <text evidence="1">The sequence shown here is derived from an EMBL/GenBank/DDBJ whole genome shotgun (WGS) entry which is preliminary data.</text>
</comment>
<sequence length="172" mass="18731">MDLEPLARLRAVLACFPTGLAYDMSGLLYDPSSHAHDWTAVDDGVGIGLPTDYKRLMDGYGDLVVGGIFIVSPDNLPAEHEVQANGLRDWFADEPGGARPIHPDPGGLLLCATTEGRDVLWWDTSNPDPDRWPVLWDVEFDRHTFDGTLTELLVAELTGALDPQLTDFTAGG</sequence>
<organism evidence="1 2">
    <name type="scientific">Saccharothrix coeruleofusca</name>
    <dbReference type="NCBI Taxonomy" id="33919"/>
    <lineage>
        <taxon>Bacteria</taxon>
        <taxon>Bacillati</taxon>
        <taxon>Actinomycetota</taxon>
        <taxon>Actinomycetes</taxon>
        <taxon>Pseudonocardiales</taxon>
        <taxon>Pseudonocardiaceae</taxon>
        <taxon>Saccharothrix</taxon>
    </lineage>
</organism>
<dbReference type="SUPFAM" id="SSF160631">
    <property type="entry name" value="SMI1/KNR4-like"/>
    <property type="match status" value="1"/>
</dbReference>
<reference evidence="1" key="2">
    <citation type="submission" date="2020-09" db="EMBL/GenBank/DDBJ databases">
        <authorList>
            <person name="Sun Q."/>
            <person name="Ohkuma M."/>
        </authorList>
    </citation>
    <scope>NUCLEOTIDE SEQUENCE</scope>
    <source>
        <strain evidence="1">JCM 3313</strain>
    </source>
</reference>
<dbReference type="InterPro" id="IPR037883">
    <property type="entry name" value="Knr4/Smi1-like_sf"/>
</dbReference>
<dbReference type="Proteomes" id="UP000639606">
    <property type="component" value="Unassembled WGS sequence"/>
</dbReference>
<proteinExistence type="predicted"/>
<keyword evidence="2" id="KW-1185">Reference proteome</keyword>
<evidence type="ECO:0008006" key="3">
    <source>
        <dbReference type="Google" id="ProtNLM"/>
    </source>
</evidence>
<dbReference type="AlphaFoldDB" id="A0A918EIA4"/>
<evidence type="ECO:0000313" key="1">
    <source>
        <dbReference type="EMBL" id="GGP84454.1"/>
    </source>
</evidence>
<reference evidence="1" key="1">
    <citation type="journal article" date="2014" name="Int. J. Syst. Evol. Microbiol.">
        <title>Complete genome sequence of Corynebacterium casei LMG S-19264T (=DSM 44701T), isolated from a smear-ripened cheese.</title>
        <authorList>
            <consortium name="US DOE Joint Genome Institute (JGI-PGF)"/>
            <person name="Walter F."/>
            <person name="Albersmeier A."/>
            <person name="Kalinowski J."/>
            <person name="Ruckert C."/>
        </authorList>
    </citation>
    <scope>NUCLEOTIDE SEQUENCE</scope>
    <source>
        <strain evidence="1">JCM 3313</strain>
    </source>
</reference>
<dbReference type="EMBL" id="BMRG01000026">
    <property type="protein sequence ID" value="GGP84454.1"/>
    <property type="molecule type" value="Genomic_DNA"/>
</dbReference>
<evidence type="ECO:0000313" key="2">
    <source>
        <dbReference type="Proteomes" id="UP000639606"/>
    </source>
</evidence>
<name>A0A918EIA4_9PSEU</name>
<gene>
    <name evidence="1" type="ORF">GCM10010185_67900</name>
</gene>